<evidence type="ECO:0000256" key="4">
    <source>
        <dbReference type="ARBA" id="ARBA00022692"/>
    </source>
</evidence>
<dbReference type="AlphaFoldDB" id="A0A6N9TQD6"/>
<dbReference type="PANTHER" id="PTHR43562">
    <property type="entry name" value="NAPA-TYPE SODIUM/HYDROGEN ANTIPORTER"/>
    <property type="match status" value="1"/>
</dbReference>
<dbReference type="GO" id="GO:1902600">
    <property type="term" value="P:proton transmembrane transport"/>
    <property type="evidence" value="ECO:0007669"/>
    <property type="project" value="InterPro"/>
</dbReference>
<feature type="transmembrane region" description="Helical" evidence="8">
    <location>
        <begin position="358"/>
        <end position="374"/>
    </location>
</feature>
<evidence type="ECO:0000313" key="10">
    <source>
        <dbReference type="EMBL" id="NDY43475.1"/>
    </source>
</evidence>
<feature type="transmembrane region" description="Helical" evidence="8">
    <location>
        <begin position="143"/>
        <end position="168"/>
    </location>
</feature>
<evidence type="ECO:0000256" key="8">
    <source>
        <dbReference type="SAM" id="Phobius"/>
    </source>
</evidence>
<feature type="transmembrane region" description="Helical" evidence="8">
    <location>
        <begin position="111"/>
        <end position="131"/>
    </location>
</feature>
<feature type="transmembrane region" description="Helical" evidence="8">
    <location>
        <begin position="292"/>
        <end position="313"/>
    </location>
</feature>
<feature type="transmembrane region" description="Helical" evidence="8">
    <location>
        <begin position="262"/>
        <end position="280"/>
    </location>
</feature>
<dbReference type="InterPro" id="IPR006153">
    <property type="entry name" value="Cation/H_exchanger_TM"/>
</dbReference>
<keyword evidence="5 8" id="KW-1133">Transmembrane helix</keyword>
<feature type="transmembrane region" description="Helical" evidence="8">
    <location>
        <begin position="325"/>
        <end position="346"/>
    </location>
</feature>
<evidence type="ECO:0000256" key="2">
    <source>
        <dbReference type="ARBA" id="ARBA00022448"/>
    </source>
</evidence>
<dbReference type="Proteomes" id="UP000469346">
    <property type="component" value="Unassembled WGS sequence"/>
</dbReference>
<dbReference type="InterPro" id="IPR038770">
    <property type="entry name" value="Na+/solute_symporter_sf"/>
</dbReference>
<dbReference type="GO" id="GO:0015297">
    <property type="term" value="F:antiporter activity"/>
    <property type="evidence" value="ECO:0007669"/>
    <property type="project" value="UniProtKB-KW"/>
</dbReference>
<keyword evidence="2" id="KW-0813">Transport</keyword>
<evidence type="ECO:0000256" key="1">
    <source>
        <dbReference type="ARBA" id="ARBA00004141"/>
    </source>
</evidence>
<evidence type="ECO:0000313" key="11">
    <source>
        <dbReference type="Proteomes" id="UP000469346"/>
    </source>
</evidence>
<evidence type="ECO:0000256" key="6">
    <source>
        <dbReference type="ARBA" id="ARBA00023065"/>
    </source>
</evidence>
<evidence type="ECO:0000256" key="3">
    <source>
        <dbReference type="ARBA" id="ARBA00022449"/>
    </source>
</evidence>
<feature type="transmembrane region" description="Helical" evidence="8">
    <location>
        <begin position="52"/>
        <end position="72"/>
    </location>
</feature>
<proteinExistence type="predicted"/>
<evidence type="ECO:0000256" key="7">
    <source>
        <dbReference type="ARBA" id="ARBA00023136"/>
    </source>
</evidence>
<feature type="transmembrane region" description="Helical" evidence="8">
    <location>
        <begin position="238"/>
        <end position="255"/>
    </location>
</feature>
<keyword evidence="4 8" id="KW-0812">Transmembrane</keyword>
<feature type="domain" description="Cation/H+ exchanger transmembrane" evidence="9">
    <location>
        <begin position="15"/>
        <end position="374"/>
    </location>
</feature>
<accession>A0A6N9TQD6</accession>
<feature type="transmembrane region" description="Helical" evidence="8">
    <location>
        <begin position="84"/>
        <end position="105"/>
    </location>
</feature>
<gene>
    <name evidence="10" type="ORF">G3N55_11565</name>
</gene>
<comment type="caution">
    <text evidence="10">The sequence shown here is derived from an EMBL/GenBank/DDBJ whole genome shotgun (WGS) entry which is preliminary data.</text>
</comment>
<evidence type="ECO:0000259" key="9">
    <source>
        <dbReference type="Pfam" id="PF00999"/>
    </source>
</evidence>
<reference evidence="10 11" key="1">
    <citation type="submission" date="2020-02" db="EMBL/GenBank/DDBJ databases">
        <title>Comparative genomics of sulfur disproportionating microorganisms.</title>
        <authorList>
            <person name="Ward L.M."/>
            <person name="Bertran E."/>
            <person name="Johnston D.T."/>
        </authorList>
    </citation>
    <scope>NUCLEOTIDE SEQUENCE [LARGE SCALE GENOMIC DNA]</scope>
    <source>
        <strain evidence="10 11">DSM 100025</strain>
    </source>
</reference>
<feature type="transmembrane region" description="Helical" evidence="8">
    <location>
        <begin position="6"/>
        <end position="23"/>
    </location>
</feature>
<keyword evidence="7 8" id="KW-0472">Membrane</keyword>
<dbReference type="Gene3D" id="1.20.1530.20">
    <property type="match status" value="1"/>
</dbReference>
<evidence type="ECO:0000256" key="5">
    <source>
        <dbReference type="ARBA" id="ARBA00022989"/>
    </source>
</evidence>
<comment type="subcellular location">
    <subcellularLocation>
        <location evidence="1">Membrane</location>
        <topology evidence="1">Multi-pass membrane protein</topology>
    </subcellularLocation>
</comment>
<dbReference type="EMBL" id="JAAGRR010000182">
    <property type="protein sequence ID" value="NDY43475.1"/>
    <property type="molecule type" value="Genomic_DNA"/>
</dbReference>
<protein>
    <submittedName>
        <fullName evidence="10">Cation:proton antiporter</fullName>
    </submittedName>
</protein>
<keyword evidence="11" id="KW-1185">Reference proteome</keyword>
<dbReference type="PANTHER" id="PTHR43562:SF1">
    <property type="entry name" value="NA(+)_H(+) ANTIPORTER YJBQ-RELATED"/>
    <property type="match status" value="1"/>
</dbReference>
<dbReference type="Pfam" id="PF00999">
    <property type="entry name" value="Na_H_Exchanger"/>
    <property type="match status" value="1"/>
</dbReference>
<keyword evidence="3" id="KW-0050">Antiport</keyword>
<keyword evidence="6" id="KW-0406">Ion transport</keyword>
<sequence length="389" mass="41179">MENGEGLALLIIAVAGATLPLLARPLRVPPMVAEMLFGILLAQAGFNRAFSGAWLPFLAQFGFLMLMFHAGLEIDFAALRREPAGRLAVYALAFGLTLGLAYGAARLLGHGLFLALVLSTTSLGLMLPALRELGISKTPLGQSVLISATLADFCTLLGLTGMVLYGAHGFGWRLVGPIPVFVLFGVVLWGVRLAAWWHPHRAVRFLEGSDPQELGVRAAFALLFVFVGISELVGLEPILGAFLGGCVLSVVFEDRGLLEEKLAGFAYGFLIPIFFIHVGLEFPLSAFAETGFLVFTGKLLVAALLVKLIPALLLRLRGLGWRHCLLAGLLLSARLSLIVAAAAIGVEKGLLSPRMEPAILTLALVTASLVPVAFRRLALRWGAAGGGAG</sequence>
<feature type="transmembrane region" description="Helical" evidence="8">
    <location>
        <begin position="174"/>
        <end position="194"/>
    </location>
</feature>
<dbReference type="GO" id="GO:0016020">
    <property type="term" value="C:membrane"/>
    <property type="evidence" value="ECO:0007669"/>
    <property type="project" value="UniProtKB-SubCell"/>
</dbReference>
<name>A0A6N9TQD6_DISTH</name>
<dbReference type="RefSeq" id="WP_163299724.1">
    <property type="nucleotide sequence ID" value="NZ_JAAGRR010000182.1"/>
</dbReference>
<organism evidence="10 11">
    <name type="scientific">Dissulfurirhabdus thermomarina</name>
    <dbReference type="NCBI Taxonomy" id="1765737"/>
    <lineage>
        <taxon>Bacteria</taxon>
        <taxon>Deltaproteobacteria</taxon>
        <taxon>Dissulfurirhabdaceae</taxon>
        <taxon>Dissulfurirhabdus</taxon>
    </lineage>
</organism>